<feature type="transmembrane region" description="Helical" evidence="6">
    <location>
        <begin position="81"/>
        <end position="101"/>
    </location>
</feature>
<dbReference type="Proteomes" id="UP000253727">
    <property type="component" value="Unassembled WGS sequence"/>
</dbReference>
<protein>
    <recommendedName>
        <fullName evidence="7">GtrA/DPMS transmembrane domain-containing protein</fullName>
    </recommendedName>
</protein>
<evidence type="ECO:0000256" key="5">
    <source>
        <dbReference type="ARBA" id="ARBA00023136"/>
    </source>
</evidence>
<evidence type="ECO:0000256" key="4">
    <source>
        <dbReference type="ARBA" id="ARBA00022989"/>
    </source>
</evidence>
<organism evidence="8 9">
    <name type="scientific">Alteripontixanthobacter maritimus</name>
    <dbReference type="NCBI Taxonomy" id="2161824"/>
    <lineage>
        <taxon>Bacteria</taxon>
        <taxon>Pseudomonadati</taxon>
        <taxon>Pseudomonadota</taxon>
        <taxon>Alphaproteobacteria</taxon>
        <taxon>Sphingomonadales</taxon>
        <taxon>Erythrobacteraceae</taxon>
        <taxon>Alteripontixanthobacter</taxon>
    </lineage>
</organism>
<sequence length="142" mass="15392">MNWLLALLRNLRLLPYLLASIGALALDIACFLSLMQIGLDPAPASAAGYSFGILAHWLLSSRTVFTDNVADGGFERWRQKALFVVSAFIGLLLTTLIVGSADNAGFDPRLAKLIAVFVSFTATWLLRALVVFRAPALDRRAG</sequence>
<dbReference type="GO" id="GO:0005886">
    <property type="term" value="C:plasma membrane"/>
    <property type="evidence" value="ECO:0007669"/>
    <property type="project" value="TreeGrafter"/>
</dbReference>
<name>A0A369QEB5_9SPHN</name>
<dbReference type="PANTHER" id="PTHR38459:SF1">
    <property type="entry name" value="PROPHAGE BACTOPRENOL-LINKED GLUCOSE TRANSLOCASE HOMOLOG"/>
    <property type="match status" value="1"/>
</dbReference>
<evidence type="ECO:0000313" key="9">
    <source>
        <dbReference type="Proteomes" id="UP000253727"/>
    </source>
</evidence>
<comment type="subcellular location">
    <subcellularLocation>
        <location evidence="1">Membrane</location>
        <topology evidence="1">Multi-pass membrane protein</topology>
    </subcellularLocation>
</comment>
<evidence type="ECO:0000256" key="6">
    <source>
        <dbReference type="SAM" id="Phobius"/>
    </source>
</evidence>
<dbReference type="GO" id="GO:0000271">
    <property type="term" value="P:polysaccharide biosynthetic process"/>
    <property type="evidence" value="ECO:0007669"/>
    <property type="project" value="InterPro"/>
</dbReference>
<dbReference type="AlphaFoldDB" id="A0A369QEB5"/>
<feature type="domain" description="GtrA/DPMS transmembrane" evidence="7">
    <location>
        <begin position="16"/>
        <end position="132"/>
    </location>
</feature>
<feature type="transmembrane region" description="Helical" evidence="6">
    <location>
        <begin position="41"/>
        <end position="60"/>
    </location>
</feature>
<comment type="similarity">
    <text evidence="2">Belongs to the GtrA family.</text>
</comment>
<evidence type="ECO:0000259" key="7">
    <source>
        <dbReference type="Pfam" id="PF04138"/>
    </source>
</evidence>
<dbReference type="InterPro" id="IPR051401">
    <property type="entry name" value="GtrA_CellWall_Glycosyl"/>
</dbReference>
<evidence type="ECO:0000256" key="1">
    <source>
        <dbReference type="ARBA" id="ARBA00004141"/>
    </source>
</evidence>
<keyword evidence="5 6" id="KW-0472">Membrane</keyword>
<dbReference type="PANTHER" id="PTHR38459">
    <property type="entry name" value="PROPHAGE BACTOPRENOL-LINKED GLUCOSE TRANSLOCASE HOMOLOG"/>
    <property type="match status" value="1"/>
</dbReference>
<keyword evidence="9" id="KW-1185">Reference proteome</keyword>
<dbReference type="RefSeq" id="WP_115367237.1">
    <property type="nucleotide sequence ID" value="NZ_QBKA01000002.1"/>
</dbReference>
<gene>
    <name evidence="8" type="ORF">HME9302_02470</name>
</gene>
<keyword evidence="4 6" id="KW-1133">Transmembrane helix</keyword>
<reference evidence="8 9" key="1">
    <citation type="submission" date="2018-04" db="EMBL/GenBank/DDBJ databases">
        <title>Altererythrobacter sp. HME9302 genome sequencing and assembly.</title>
        <authorList>
            <person name="Kang H."/>
            <person name="Kim H."/>
            <person name="Joh K."/>
        </authorList>
    </citation>
    <scope>NUCLEOTIDE SEQUENCE [LARGE SCALE GENOMIC DNA]</scope>
    <source>
        <strain evidence="8 9">HME9302</strain>
    </source>
</reference>
<dbReference type="Pfam" id="PF04138">
    <property type="entry name" value="GtrA_DPMS_TM"/>
    <property type="match status" value="1"/>
</dbReference>
<evidence type="ECO:0000313" key="8">
    <source>
        <dbReference type="EMBL" id="RDC61249.1"/>
    </source>
</evidence>
<feature type="transmembrane region" description="Helical" evidence="6">
    <location>
        <begin position="12"/>
        <end position="35"/>
    </location>
</feature>
<comment type="caution">
    <text evidence="8">The sequence shown here is derived from an EMBL/GenBank/DDBJ whole genome shotgun (WGS) entry which is preliminary data.</text>
</comment>
<dbReference type="InterPro" id="IPR007267">
    <property type="entry name" value="GtrA_DPMS_TM"/>
</dbReference>
<evidence type="ECO:0000256" key="2">
    <source>
        <dbReference type="ARBA" id="ARBA00009399"/>
    </source>
</evidence>
<keyword evidence="3 6" id="KW-0812">Transmembrane</keyword>
<evidence type="ECO:0000256" key="3">
    <source>
        <dbReference type="ARBA" id="ARBA00022692"/>
    </source>
</evidence>
<dbReference type="OrthoDB" id="7427719at2"/>
<feature type="transmembrane region" description="Helical" evidence="6">
    <location>
        <begin position="113"/>
        <end position="132"/>
    </location>
</feature>
<accession>A0A369QEB5</accession>
<proteinExistence type="inferred from homology"/>
<dbReference type="EMBL" id="QBKA01000002">
    <property type="protein sequence ID" value="RDC61249.1"/>
    <property type="molecule type" value="Genomic_DNA"/>
</dbReference>